<dbReference type="InterPro" id="IPR056179">
    <property type="entry name" value="DHQS_C"/>
</dbReference>
<dbReference type="GO" id="GO:0003856">
    <property type="term" value="F:3-dehydroquinate synthase activity"/>
    <property type="evidence" value="ECO:0007669"/>
    <property type="project" value="UniProtKB-UniRule"/>
</dbReference>
<comment type="function">
    <text evidence="9">Catalyzes the conversion of 3-deoxy-D-arabino-heptulosonate 7-phosphate (DAHP) to dehydroquinate (DHQ).</text>
</comment>
<reference evidence="13 14" key="1">
    <citation type="submission" date="2016-10" db="EMBL/GenBank/DDBJ databases">
        <authorList>
            <person name="de Groot N.N."/>
        </authorList>
    </citation>
    <scope>NUCLEOTIDE SEQUENCE [LARGE SCALE GENOMIC DNA]</scope>
    <source>
        <strain evidence="13 14">DSM 1283</strain>
    </source>
</reference>
<evidence type="ECO:0000256" key="3">
    <source>
        <dbReference type="ARBA" id="ARBA00022723"/>
    </source>
</evidence>
<keyword evidence="9" id="KW-0057">Aromatic amino acid biosynthesis</keyword>
<evidence type="ECO:0000256" key="7">
    <source>
        <dbReference type="ARBA" id="ARBA00023239"/>
    </source>
</evidence>
<name>A0A1I5CHV6_9FIRM</name>
<dbReference type="InterPro" id="IPR016037">
    <property type="entry name" value="DHQ_synth_AroB"/>
</dbReference>
<comment type="caution">
    <text evidence="9">Lacks conserved residue(s) required for the propagation of feature annotation.</text>
</comment>
<evidence type="ECO:0000259" key="12">
    <source>
        <dbReference type="Pfam" id="PF24621"/>
    </source>
</evidence>
<dbReference type="Pfam" id="PF01761">
    <property type="entry name" value="DHQ_synthase"/>
    <property type="match status" value="1"/>
</dbReference>
<comment type="similarity">
    <text evidence="9">Belongs to the sugar phosphate cyclases superfamily. Dehydroquinate synthase family.</text>
</comment>
<comment type="catalytic activity">
    <reaction evidence="9">
        <text>7-phospho-2-dehydro-3-deoxy-D-arabino-heptonate = 3-dehydroquinate + phosphate</text>
        <dbReference type="Rhea" id="RHEA:21968"/>
        <dbReference type="ChEBI" id="CHEBI:32364"/>
        <dbReference type="ChEBI" id="CHEBI:43474"/>
        <dbReference type="ChEBI" id="CHEBI:58394"/>
        <dbReference type="EC" id="4.2.3.4"/>
    </reaction>
</comment>
<dbReference type="STRING" id="1527.SAMN04489757_10377"/>
<comment type="cofactor">
    <cofactor evidence="1 9">
        <name>NAD(+)</name>
        <dbReference type="ChEBI" id="CHEBI:57540"/>
    </cofactor>
</comment>
<evidence type="ECO:0000256" key="10">
    <source>
        <dbReference type="NCBIfam" id="TIGR01357"/>
    </source>
</evidence>
<feature type="binding site" evidence="9">
    <location>
        <position position="154"/>
    </location>
    <ligand>
        <name>NAD(+)</name>
        <dbReference type="ChEBI" id="CHEBI:57540"/>
    </ligand>
</feature>
<dbReference type="HAMAP" id="MF_00110">
    <property type="entry name" value="DHQ_synthase"/>
    <property type="match status" value="1"/>
</dbReference>
<keyword evidence="8 9" id="KW-0170">Cobalt</keyword>
<sequence length="362" mass="40924">MNSSITVNYNNKPIYDILIENDYVQLIEELDKLGTENLKLCIVSDTNVSKLYMEELRSLLKEHAKTVETFVFRSGEDSKNLDTVYSLYEHLIRAKFDRKDLLIALGGGVTGDLTGYAAATYLRGIGFIQMPTSLLAMVDSSIGGKTGVDFQSYKNMIGAFHQPESVYINLSTLESLSNRQYYAGLGEIIKHGLIKEPDYYQWLKDHKDEIKSRDIPVMKEMIYRSCLIKREVVEKDPKELGERALLNFGHTIGHAVENLTNFSLLHGECVAVGMAASCYISYKRGYLLKEELDNIIGFISSFDLPVKVSGIDPEEIFQATAHDKKMEFGKLKFILLSEIGQAFMDTSVTQEELMDGIRFILK</sequence>
<dbReference type="Proteomes" id="UP000198806">
    <property type="component" value="Unassembled WGS sequence"/>
</dbReference>
<keyword evidence="9" id="KW-0963">Cytoplasm</keyword>
<dbReference type="Gene3D" id="3.40.50.1970">
    <property type="match status" value="1"/>
</dbReference>
<keyword evidence="6 9" id="KW-0520">NAD</keyword>
<dbReference type="GO" id="GO:0009073">
    <property type="term" value="P:aromatic amino acid family biosynthetic process"/>
    <property type="evidence" value="ECO:0007669"/>
    <property type="project" value="UniProtKB-KW"/>
</dbReference>
<dbReference type="GO" id="GO:0009423">
    <property type="term" value="P:chorismate biosynthetic process"/>
    <property type="evidence" value="ECO:0007669"/>
    <property type="project" value="UniProtKB-UniRule"/>
</dbReference>
<dbReference type="FunFam" id="3.40.50.1970:FF:000007">
    <property type="entry name" value="Pentafunctional AROM polypeptide"/>
    <property type="match status" value="1"/>
</dbReference>
<dbReference type="PANTHER" id="PTHR43622:SF1">
    <property type="entry name" value="3-DEHYDROQUINATE SYNTHASE"/>
    <property type="match status" value="1"/>
</dbReference>
<dbReference type="GO" id="GO:0005737">
    <property type="term" value="C:cytoplasm"/>
    <property type="evidence" value="ECO:0007669"/>
    <property type="project" value="UniProtKB-SubCell"/>
</dbReference>
<dbReference type="OrthoDB" id="9806583at2"/>
<keyword evidence="3 9" id="KW-0479">Metal-binding</keyword>
<evidence type="ECO:0000313" key="13">
    <source>
        <dbReference type="EMBL" id="SFN86615.1"/>
    </source>
</evidence>
<dbReference type="InterPro" id="IPR050071">
    <property type="entry name" value="Dehydroquinate_synthase"/>
</dbReference>
<dbReference type="Pfam" id="PF24621">
    <property type="entry name" value="DHQS_C"/>
    <property type="match status" value="1"/>
</dbReference>
<dbReference type="AlphaFoldDB" id="A0A1I5CHV6"/>
<evidence type="ECO:0000256" key="6">
    <source>
        <dbReference type="ARBA" id="ARBA00023027"/>
    </source>
</evidence>
<dbReference type="EMBL" id="FOWD01000003">
    <property type="protein sequence ID" value="SFN86615.1"/>
    <property type="molecule type" value="Genomic_DNA"/>
</dbReference>
<feature type="binding site" evidence="9">
    <location>
        <begin position="74"/>
        <end position="79"/>
    </location>
    <ligand>
        <name>NAD(+)</name>
        <dbReference type="ChEBI" id="CHEBI:57540"/>
    </ligand>
</feature>
<dbReference type="EC" id="4.2.3.4" evidence="9 10"/>
<feature type="binding site" evidence="9">
    <location>
        <begin position="132"/>
        <end position="133"/>
    </location>
    <ligand>
        <name>NAD(+)</name>
        <dbReference type="ChEBI" id="CHEBI:57540"/>
    </ligand>
</feature>
<dbReference type="PANTHER" id="PTHR43622">
    <property type="entry name" value="3-DEHYDROQUINATE SYNTHASE"/>
    <property type="match status" value="1"/>
</dbReference>
<dbReference type="CDD" id="cd08195">
    <property type="entry name" value="DHQS"/>
    <property type="match status" value="1"/>
</dbReference>
<dbReference type="SUPFAM" id="SSF56796">
    <property type="entry name" value="Dehydroquinate synthase-like"/>
    <property type="match status" value="1"/>
</dbReference>
<dbReference type="RefSeq" id="WP_091684197.1">
    <property type="nucleotide sequence ID" value="NZ_BAABFM010000006.1"/>
</dbReference>
<feature type="binding site" evidence="9">
    <location>
        <begin position="108"/>
        <end position="112"/>
    </location>
    <ligand>
        <name>NAD(+)</name>
        <dbReference type="ChEBI" id="CHEBI:57540"/>
    </ligand>
</feature>
<gene>
    <name evidence="9" type="primary">aroB</name>
    <name evidence="13" type="ORF">SAMN04489757_10377</name>
</gene>
<dbReference type="GO" id="GO:0000166">
    <property type="term" value="F:nucleotide binding"/>
    <property type="evidence" value="ECO:0007669"/>
    <property type="project" value="UniProtKB-KW"/>
</dbReference>
<feature type="domain" description="3-dehydroquinate synthase C-terminal" evidence="12">
    <location>
        <begin position="184"/>
        <end position="326"/>
    </location>
</feature>
<keyword evidence="9" id="KW-0028">Amino-acid biosynthesis</keyword>
<evidence type="ECO:0000256" key="8">
    <source>
        <dbReference type="ARBA" id="ARBA00023285"/>
    </source>
</evidence>
<evidence type="ECO:0000256" key="1">
    <source>
        <dbReference type="ARBA" id="ARBA00001911"/>
    </source>
</evidence>
<accession>A0A1I5CHV6</accession>
<comment type="subcellular location">
    <subcellularLocation>
        <location evidence="9">Cytoplasm</location>
    </subcellularLocation>
</comment>
<dbReference type="Gene3D" id="1.20.1090.10">
    <property type="entry name" value="Dehydroquinate synthase-like - alpha domain"/>
    <property type="match status" value="1"/>
</dbReference>
<keyword evidence="5 9" id="KW-0862">Zinc</keyword>
<dbReference type="InterPro" id="IPR030960">
    <property type="entry name" value="DHQS/DOIS_N"/>
</dbReference>
<comment type="cofactor">
    <cofactor evidence="2">
        <name>Zn(2+)</name>
        <dbReference type="ChEBI" id="CHEBI:29105"/>
    </cofactor>
</comment>
<organism evidence="13 14">
    <name type="scientific">Anaerocolumna aminovalerica</name>
    <dbReference type="NCBI Taxonomy" id="1527"/>
    <lineage>
        <taxon>Bacteria</taxon>
        <taxon>Bacillati</taxon>
        <taxon>Bacillota</taxon>
        <taxon>Clostridia</taxon>
        <taxon>Lachnospirales</taxon>
        <taxon>Lachnospiraceae</taxon>
        <taxon>Anaerocolumna</taxon>
    </lineage>
</organism>
<dbReference type="UniPathway" id="UPA00053">
    <property type="reaction ID" value="UER00085"/>
</dbReference>
<feature type="binding site" evidence="9">
    <location>
        <position position="187"/>
    </location>
    <ligand>
        <name>Zn(2+)</name>
        <dbReference type="ChEBI" id="CHEBI:29105"/>
    </ligand>
</feature>
<proteinExistence type="inferred from homology"/>
<comment type="pathway">
    <text evidence="9">Metabolic intermediate biosynthesis; chorismate biosynthesis; chorismate from D-erythrose 4-phosphate and phosphoenolpyruvate: step 2/7.</text>
</comment>
<dbReference type="NCBIfam" id="TIGR01357">
    <property type="entry name" value="aroB"/>
    <property type="match status" value="1"/>
</dbReference>
<evidence type="ECO:0000313" key="14">
    <source>
        <dbReference type="Proteomes" id="UP000198806"/>
    </source>
</evidence>
<evidence type="ECO:0000256" key="4">
    <source>
        <dbReference type="ARBA" id="ARBA00022741"/>
    </source>
</evidence>
<evidence type="ECO:0000256" key="2">
    <source>
        <dbReference type="ARBA" id="ARBA00001947"/>
    </source>
</evidence>
<keyword evidence="14" id="KW-1185">Reference proteome</keyword>
<feature type="domain" description="3-dehydroquinate synthase N-terminal" evidence="11">
    <location>
        <begin position="70"/>
        <end position="181"/>
    </location>
</feature>
<dbReference type="GO" id="GO:0008652">
    <property type="term" value="P:amino acid biosynthetic process"/>
    <property type="evidence" value="ECO:0007669"/>
    <property type="project" value="UniProtKB-KW"/>
</dbReference>
<feature type="binding site" evidence="9">
    <location>
        <position position="266"/>
    </location>
    <ligand>
        <name>Zn(2+)</name>
        <dbReference type="ChEBI" id="CHEBI:29105"/>
    </ligand>
</feature>
<dbReference type="GO" id="GO:0046872">
    <property type="term" value="F:metal ion binding"/>
    <property type="evidence" value="ECO:0007669"/>
    <property type="project" value="UniProtKB-KW"/>
</dbReference>
<evidence type="ECO:0000256" key="9">
    <source>
        <dbReference type="HAMAP-Rule" id="MF_00110"/>
    </source>
</evidence>
<dbReference type="InterPro" id="IPR030963">
    <property type="entry name" value="DHQ_synth_fam"/>
</dbReference>
<comment type="cofactor">
    <cofactor evidence="9">
        <name>Co(2+)</name>
        <dbReference type="ChEBI" id="CHEBI:48828"/>
    </cofactor>
    <cofactor evidence="9">
        <name>Zn(2+)</name>
        <dbReference type="ChEBI" id="CHEBI:29105"/>
    </cofactor>
    <text evidence="9">Binds 1 divalent metal cation per subunit. Can use either Co(2+) or Zn(2+).</text>
</comment>
<dbReference type="PIRSF" id="PIRSF001455">
    <property type="entry name" value="DHQ_synth"/>
    <property type="match status" value="1"/>
</dbReference>
<keyword evidence="7 9" id="KW-0456">Lyase</keyword>
<keyword evidence="4 9" id="KW-0547">Nucleotide-binding</keyword>
<protein>
    <recommendedName>
        <fullName evidence="9 10">3-dehydroquinate synthase</fullName>
        <shortName evidence="9">DHQS</shortName>
        <ecNumber evidence="9 10">4.2.3.4</ecNumber>
    </recommendedName>
</protein>
<evidence type="ECO:0000256" key="5">
    <source>
        <dbReference type="ARBA" id="ARBA00022833"/>
    </source>
</evidence>
<feature type="binding site" evidence="9">
    <location>
        <position position="250"/>
    </location>
    <ligand>
        <name>Zn(2+)</name>
        <dbReference type="ChEBI" id="CHEBI:29105"/>
    </ligand>
</feature>
<feature type="binding site" evidence="9">
    <location>
        <position position="145"/>
    </location>
    <ligand>
        <name>NAD(+)</name>
        <dbReference type="ChEBI" id="CHEBI:57540"/>
    </ligand>
</feature>
<evidence type="ECO:0000259" key="11">
    <source>
        <dbReference type="Pfam" id="PF01761"/>
    </source>
</evidence>